<evidence type="ECO:0000313" key="1">
    <source>
        <dbReference type="EMBL" id="OUP21182.1"/>
    </source>
</evidence>
<gene>
    <name evidence="1" type="ORF">B5F32_05075</name>
</gene>
<dbReference type="Proteomes" id="UP000195950">
    <property type="component" value="Unassembled WGS sequence"/>
</dbReference>
<name>A0A1Y4IWC0_PARDI</name>
<protein>
    <submittedName>
        <fullName evidence="1">Uncharacterized protein</fullName>
    </submittedName>
</protein>
<dbReference type="RefSeq" id="WP_087342881.1">
    <property type="nucleotide sequence ID" value="NZ_JADPDX010000360.1"/>
</dbReference>
<accession>A0A1Y4IWC0</accession>
<proteinExistence type="predicted"/>
<evidence type="ECO:0000313" key="2">
    <source>
        <dbReference type="Proteomes" id="UP000195950"/>
    </source>
</evidence>
<comment type="caution">
    <text evidence="1">The sequence shown here is derived from an EMBL/GenBank/DDBJ whole genome shotgun (WGS) entry which is preliminary data.</text>
</comment>
<sequence length="104" mass="12497">MAFTYLHFYKEFLRMVMSEYGIDVRLKEMPMGKIFPEIREEEQEVYFNPQLLSLVILYNLSLKYREVSNEPVSLYTLYNIYMAIDDYDHAQEIIAVPLKSKRVL</sequence>
<dbReference type="AlphaFoldDB" id="A0A1Y4IWC0"/>
<reference evidence="2" key="1">
    <citation type="submission" date="2017-04" db="EMBL/GenBank/DDBJ databases">
        <title>Function of individual gut microbiota members based on whole genome sequencing of pure cultures obtained from chicken caecum.</title>
        <authorList>
            <person name="Medvecky M."/>
            <person name="Cejkova D."/>
            <person name="Polansky O."/>
            <person name="Karasova D."/>
            <person name="Kubasova T."/>
            <person name="Cizek A."/>
            <person name="Rychlik I."/>
        </authorList>
    </citation>
    <scope>NUCLEOTIDE SEQUENCE [LARGE SCALE GENOMIC DNA]</scope>
    <source>
        <strain evidence="2">An199</strain>
    </source>
</reference>
<dbReference type="EMBL" id="NFJX01000003">
    <property type="protein sequence ID" value="OUP21182.1"/>
    <property type="molecule type" value="Genomic_DNA"/>
</dbReference>
<organism evidence="1 2">
    <name type="scientific">Parabacteroides distasonis</name>
    <dbReference type="NCBI Taxonomy" id="823"/>
    <lineage>
        <taxon>Bacteria</taxon>
        <taxon>Pseudomonadati</taxon>
        <taxon>Bacteroidota</taxon>
        <taxon>Bacteroidia</taxon>
        <taxon>Bacteroidales</taxon>
        <taxon>Tannerellaceae</taxon>
        <taxon>Parabacteroides</taxon>
    </lineage>
</organism>